<evidence type="ECO:0000313" key="4">
    <source>
        <dbReference type="EMBL" id="TMQ65217.1"/>
    </source>
</evidence>
<dbReference type="Gene3D" id="1.10.10.1320">
    <property type="entry name" value="Anti-sigma factor, zinc-finger domain"/>
    <property type="match status" value="1"/>
</dbReference>
<accession>A0A538TNK6</accession>
<keyword evidence="2" id="KW-0812">Transmembrane</keyword>
<feature type="domain" description="Putative zinc-finger" evidence="3">
    <location>
        <begin position="10"/>
        <end position="40"/>
    </location>
</feature>
<dbReference type="InterPro" id="IPR027383">
    <property type="entry name" value="Znf_put"/>
</dbReference>
<feature type="compositionally biased region" description="Basic and acidic residues" evidence="1">
    <location>
        <begin position="171"/>
        <end position="182"/>
    </location>
</feature>
<sequence>MSANQPHPPREELFAYRDGELKADHRVVVEAHVLGCHACRELIDEVSRMEAELGAGAPAPKEAYFERLTERVMTKVLAADTAPAVERRRPEGEAAAETEWEEKRRLKPKLPWFALASTASAGAAVIVVVVLLVREGAVLRHAPSVAVLERSAPDAGRSGAKADSGSARGRGTREEMKKRASRTEPPVAAIPSENLKVASGKEQVRADGKPVANKPKANEPQQEGQVALRKISAPPEKASVSRAGSSSDEVALGKVAPQSDAAPEPSAQLAPQSFTSEPIGGALQSLLDQYGLPPVWGPGVSAETVLKAEPALRDLYRTGGAATAADSARVRLYVAEAIRARVGAAPDSAAVDEIVHHYRRAIRLAGNDAEIRRVATERLADFLNELGDEPALHPPEGEGGQP</sequence>
<dbReference type="AlphaFoldDB" id="A0A538TNK6"/>
<evidence type="ECO:0000256" key="1">
    <source>
        <dbReference type="SAM" id="MobiDB-lite"/>
    </source>
</evidence>
<proteinExistence type="predicted"/>
<dbReference type="Pfam" id="PF13490">
    <property type="entry name" value="zf-HC2"/>
    <property type="match status" value="1"/>
</dbReference>
<name>A0A538TNK6_UNCEI</name>
<gene>
    <name evidence="4" type="ORF">E6K79_05480</name>
</gene>
<feature type="transmembrane region" description="Helical" evidence="2">
    <location>
        <begin position="112"/>
        <end position="133"/>
    </location>
</feature>
<dbReference type="InterPro" id="IPR041916">
    <property type="entry name" value="Anti_sigma_zinc_sf"/>
</dbReference>
<protein>
    <recommendedName>
        <fullName evidence="3">Putative zinc-finger domain-containing protein</fullName>
    </recommendedName>
</protein>
<evidence type="ECO:0000313" key="5">
    <source>
        <dbReference type="Proteomes" id="UP000317691"/>
    </source>
</evidence>
<organism evidence="4 5">
    <name type="scientific">Eiseniibacteriota bacterium</name>
    <dbReference type="NCBI Taxonomy" id="2212470"/>
    <lineage>
        <taxon>Bacteria</taxon>
        <taxon>Candidatus Eiseniibacteriota</taxon>
    </lineage>
</organism>
<evidence type="ECO:0000259" key="3">
    <source>
        <dbReference type="Pfam" id="PF13490"/>
    </source>
</evidence>
<reference evidence="4 5" key="1">
    <citation type="journal article" date="2019" name="Nat. Microbiol.">
        <title>Mediterranean grassland soil C-N compound turnover is dependent on rainfall and depth, and is mediated by genomically divergent microorganisms.</title>
        <authorList>
            <person name="Diamond S."/>
            <person name="Andeer P.F."/>
            <person name="Li Z."/>
            <person name="Crits-Christoph A."/>
            <person name="Burstein D."/>
            <person name="Anantharaman K."/>
            <person name="Lane K.R."/>
            <person name="Thomas B.C."/>
            <person name="Pan C."/>
            <person name="Northen T.R."/>
            <person name="Banfield J.F."/>
        </authorList>
    </citation>
    <scope>NUCLEOTIDE SEQUENCE [LARGE SCALE GENOMIC DNA]</scope>
    <source>
        <strain evidence="4">WS_9</strain>
    </source>
</reference>
<dbReference type="Proteomes" id="UP000317691">
    <property type="component" value="Unassembled WGS sequence"/>
</dbReference>
<keyword evidence="2" id="KW-1133">Transmembrane helix</keyword>
<keyword evidence="2" id="KW-0472">Membrane</keyword>
<dbReference type="EMBL" id="VBOZ01000014">
    <property type="protein sequence ID" value="TMQ65217.1"/>
    <property type="molecule type" value="Genomic_DNA"/>
</dbReference>
<evidence type="ECO:0000256" key="2">
    <source>
        <dbReference type="SAM" id="Phobius"/>
    </source>
</evidence>
<feature type="region of interest" description="Disordered" evidence="1">
    <location>
        <begin position="151"/>
        <end position="275"/>
    </location>
</feature>
<comment type="caution">
    <text evidence="4">The sequence shown here is derived from an EMBL/GenBank/DDBJ whole genome shotgun (WGS) entry which is preliminary data.</text>
</comment>